<name>A0AAU7JVR1_9MICO</name>
<feature type="transmembrane region" description="Helical" evidence="1">
    <location>
        <begin position="88"/>
        <end position="110"/>
    </location>
</feature>
<sequence length="113" mass="11902">MTTPPRTHPGMRGLPESRVGRRAVALAALSVSGIVLLVLSFALGIVEPADSYTDSWAQLVWGVGIWLSAVAALVTGAIAIGRHHDRSWMVMVATAFGLLPAVLLLSEIALGKF</sequence>
<protein>
    <submittedName>
        <fullName evidence="2">Uncharacterized protein</fullName>
    </submittedName>
</protein>
<dbReference type="RefSeq" id="WP_406831998.1">
    <property type="nucleotide sequence ID" value="NZ_CP157483.1"/>
</dbReference>
<feature type="transmembrane region" description="Helical" evidence="1">
    <location>
        <begin position="58"/>
        <end position="81"/>
    </location>
</feature>
<keyword evidence="1" id="KW-0812">Transmembrane</keyword>
<dbReference type="EMBL" id="CP157483">
    <property type="protein sequence ID" value="XBO44512.1"/>
    <property type="molecule type" value="Genomic_DNA"/>
</dbReference>
<keyword evidence="1" id="KW-0472">Membrane</keyword>
<evidence type="ECO:0000313" key="2">
    <source>
        <dbReference type="EMBL" id="XBO44512.1"/>
    </source>
</evidence>
<reference evidence="2" key="1">
    <citation type="submission" date="2024-05" db="EMBL/GenBank/DDBJ databases">
        <authorList>
            <person name="Kim S."/>
            <person name="Heo J."/>
            <person name="Choi H."/>
            <person name="Choi Y."/>
            <person name="Kwon S.-W."/>
            <person name="Kim Y."/>
        </authorList>
    </citation>
    <scope>NUCLEOTIDE SEQUENCE</scope>
    <source>
        <strain evidence="2">KACC 23699</strain>
    </source>
</reference>
<feature type="transmembrane region" description="Helical" evidence="1">
    <location>
        <begin position="23"/>
        <end position="46"/>
    </location>
</feature>
<gene>
    <name evidence="2" type="ORF">ABEG17_04005</name>
</gene>
<organism evidence="2">
    <name type="scientific">Pedococcus sp. KACC 23699</name>
    <dbReference type="NCBI Taxonomy" id="3149228"/>
    <lineage>
        <taxon>Bacteria</taxon>
        <taxon>Bacillati</taxon>
        <taxon>Actinomycetota</taxon>
        <taxon>Actinomycetes</taxon>
        <taxon>Micrococcales</taxon>
        <taxon>Intrasporangiaceae</taxon>
        <taxon>Pedococcus</taxon>
    </lineage>
</organism>
<accession>A0AAU7JVR1</accession>
<dbReference type="AlphaFoldDB" id="A0AAU7JVR1"/>
<keyword evidence="1" id="KW-1133">Transmembrane helix</keyword>
<evidence type="ECO:0000256" key="1">
    <source>
        <dbReference type="SAM" id="Phobius"/>
    </source>
</evidence>
<proteinExistence type="predicted"/>